<keyword evidence="1" id="KW-1133">Transmembrane helix</keyword>
<keyword evidence="3" id="KW-1185">Reference proteome</keyword>
<comment type="caution">
    <text evidence="2">The sequence shown here is derived from an EMBL/GenBank/DDBJ whole genome shotgun (WGS) entry which is preliminary data.</text>
</comment>
<evidence type="ECO:0000256" key="1">
    <source>
        <dbReference type="SAM" id="Phobius"/>
    </source>
</evidence>
<evidence type="ECO:0000313" key="3">
    <source>
        <dbReference type="Proteomes" id="UP001556631"/>
    </source>
</evidence>
<name>A0ABV3T2Z6_9ACTN</name>
<accession>A0ABV3T2Z6</accession>
<sequence length="371" mass="38566">MTEQQDEQRFAEFLRDGLRQLSTEVDVTVPVAERARAAVVRRRRRSLLAAGAATAAVVALVVAALAVTHGADRSRPLGPATTATDVPTAPEIPGGYRLESWHSVEVYVPVSWGWGGAPPACGVGPRLGSDGHRLVSGETVPGYVGRPVAQVRHCSQRSQGTQPTPTTPYVWLGASLAPGRVDLGGGWVQETRMVAGVTVTVAGDDADLRAAILRSAHPTSTGCDTRLAAPPTPGGSAEDGTFAPGSMLVCAYAADESAAHYDLLYAESLPAGAAKELADAVVAAKPLGEFSCYGARGGEWALLHLTQGWAPDAAFRDYVVDLSCPSIAAPDGTQHELTTADVLPWAVDGVNAVLHAPPQVALPGRLIALTR</sequence>
<gene>
    <name evidence="2" type="ORF">AB3X52_15345</name>
</gene>
<organism evidence="2 3">
    <name type="scientific">Nocardioides eburneus</name>
    <dbReference type="NCBI Taxonomy" id="3231482"/>
    <lineage>
        <taxon>Bacteria</taxon>
        <taxon>Bacillati</taxon>
        <taxon>Actinomycetota</taxon>
        <taxon>Actinomycetes</taxon>
        <taxon>Propionibacteriales</taxon>
        <taxon>Nocardioidaceae</taxon>
        <taxon>Nocardioides</taxon>
    </lineage>
</organism>
<reference evidence="2 3" key="1">
    <citation type="submission" date="2024-07" db="EMBL/GenBank/DDBJ databases">
        <authorList>
            <person name="Lee S."/>
            <person name="Kang M."/>
        </authorList>
    </citation>
    <scope>NUCLEOTIDE SEQUENCE [LARGE SCALE GENOMIC DNA]</scope>
    <source>
        <strain evidence="2 3">DS6</strain>
    </source>
</reference>
<evidence type="ECO:0000313" key="2">
    <source>
        <dbReference type="EMBL" id="MEX0429002.1"/>
    </source>
</evidence>
<feature type="transmembrane region" description="Helical" evidence="1">
    <location>
        <begin position="46"/>
        <end position="67"/>
    </location>
</feature>
<protein>
    <submittedName>
        <fullName evidence="2">Uncharacterized protein</fullName>
    </submittedName>
</protein>
<keyword evidence="1" id="KW-0812">Transmembrane</keyword>
<dbReference type="Proteomes" id="UP001556631">
    <property type="component" value="Unassembled WGS sequence"/>
</dbReference>
<keyword evidence="1" id="KW-0472">Membrane</keyword>
<dbReference type="RefSeq" id="WP_367994971.1">
    <property type="nucleotide sequence ID" value="NZ_JBFPJR010000030.1"/>
</dbReference>
<dbReference type="EMBL" id="JBFPJR010000030">
    <property type="protein sequence ID" value="MEX0429002.1"/>
    <property type="molecule type" value="Genomic_DNA"/>
</dbReference>
<proteinExistence type="predicted"/>